<keyword evidence="9" id="KW-1185">Reference proteome</keyword>
<gene>
    <name evidence="8" type="ORF">TM35_000091360</name>
</gene>
<keyword evidence="2" id="KW-0479">Metal-binding</keyword>
<dbReference type="AlphaFoldDB" id="A0A1X0NZE9"/>
<dbReference type="RefSeq" id="XP_028884152.1">
    <property type="nucleotide sequence ID" value="XM_029024375.1"/>
</dbReference>
<evidence type="ECO:0000256" key="3">
    <source>
        <dbReference type="ARBA" id="ARBA00022771"/>
    </source>
</evidence>
<keyword evidence="1" id="KW-0343">GTPase activation</keyword>
<proteinExistence type="predicted"/>
<evidence type="ECO:0000256" key="1">
    <source>
        <dbReference type="ARBA" id="ARBA00022468"/>
    </source>
</evidence>
<dbReference type="GO" id="GO:0005737">
    <property type="term" value="C:cytoplasm"/>
    <property type="evidence" value="ECO:0007669"/>
    <property type="project" value="TreeGrafter"/>
</dbReference>
<dbReference type="InterPro" id="IPR038508">
    <property type="entry name" value="ArfGAP_dom_sf"/>
</dbReference>
<evidence type="ECO:0000259" key="7">
    <source>
        <dbReference type="PROSITE" id="PS50115"/>
    </source>
</evidence>
<dbReference type="SMART" id="SM00105">
    <property type="entry name" value="ArfGap"/>
    <property type="match status" value="1"/>
</dbReference>
<sequence>MPGEKHHRHHRHRSHGDKTSKPSVETTVEEENQEEDWNANRQRIELICQTPPNNTCNDCNSNGTRWASVNHGVFLCIRCSGIHRSLGVHVTKIKSTNMDKWLATEVNLMEAIGNKKGKLLYESRLPKGMKPMTGAEQETTLRTFIQQKYQEKAFAVENVNEILRQYYKQTRYGKKPKKSTSGASHTIARGGSAADAGSTQQREETMKALYGVNADAISKKSKKIKPVHGIFGVVNVPLDEYDKRREALLAHFNLLEPSVAGIVNTV</sequence>
<feature type="compositionally biased region" description="Acidic residues" evidence="6">
    <location>
        <begin position="27"/>
        <end position="37"/>
    </location>
</feature>
<dbReference type="FunFam" id="1.10.220.150:FF:000009">
    <property type="entry name" value="stromal membrane-associated protein 1 isoform X1"/>
    <property type="match status" value="1"/>
</dbReference>
<dbReference type="VEuPathDB" id="TriTrypDB:TM35_000091360"/>
<feature type="compositionally biased region" description="Basic residues" evidence="6">
    <location>
        <begin position="1"/>
        <end position="15"/>
    </location>
</feature>
<dbReference type="GO" id="GO:0005096">
    <property type="term" value="F:GTPase activator activity"/>
    <property type="evidence" value="ECO:0007669"/>
    <property type="project" value="UniProtKB-KW"/>
</dbReference>
<dbReference type="InterPro" id="IPR001164">
    <property type="entry name" value="ArfGAP_dom"/>
</dbReference>
<dbReference type="PROSITE" id="PS50115">
    <property type="entry name" value="ARFGAP"/>
    <property type="match status" value="1"/>
</dbReference>
<feature type="domain" description="Arf-GAP" evidence="7">
    <location>
        <begin position="41"/>
        <end position="163"/>
    </location>
</feature>
<dbReference type="PANTHER" id="PTHR45705">
    <property type="entry name" value="FI20236P1"/>
    <property type="match status" value="1"/>
</dbReference>
<dbReference type="GO" id="GO:0008270">
    <property type="term" value="F:zinc ion binding"/>
    <property type="evidence" value="ECO:0007669"/>
    <property type="project" value="UniProtKB-KW"/>
</dbReference>
<dbReference type="OrthoDB" id="10266696at2759"/>
<organism evidence="8 9">
    <name type="scientific">Trypanosoma theileri</name>
    <dbReference type="NCBI Taxonomy" id="67003"/>
    <lineage>
        <taxon>Eukaryota</taxon>
        <taxon>Discoba</taxon>
        <taxon>Euglenozoa</taxon>
        <taxon>Kinetoplastea</taxon>
        <taxon>Metakinetoplastina</taxon>
        <taxon>Trypanosomatida</taxon>
        <taxon>Trypanosomatidae</taxon>
        <taxon>Trypanosoma</taxon>
    </lineage>
</organism>
<dbReference type="PANTHER" id="PTHR45705:SF1">
    <property type="entry name" value="FI20236P1"/>
    <property type="match status" value="1"/>
</dbReference>
<accession>A0A1X0NZE9</accession>
<name>A0A1X0NZE9_9TRYP</name>
<evidence type="ECO:0000313" key="8">
    <source>
        <dbReference type="EMBL" id="ORC90086.1"/>
    </source>
</evidence>
<dbReference type="GeneID" id="39984155"/>
<dbReference type="STRING" id="67003.A0A1X0NZE9"/>
<dbReference type="PRINTS" id="PR00405">
    <property type="entry name" value="REVINTRACTNG"/>
</dbReference>
<evidence type="ECO:0000313" key="9">
    <source>
        <dbReference type="Proteomes" id="UP000192257"/>
    </source>
</evidence>
<keyword evidence="4" id="KW-0862">Zinc</keyword>
<evidence type="ECO:0000256" key="2">
    <source>
        <dbReference type="ARBA" id="ARBA00022723"/>
    </source>
</evidence>
<dbReference type="Gene3D" id="1.10.220.150">
    <property type="entry name" value="Arf GTPase activating protein"/>
    <property type="match status" value="1"/>
</dbReference>
<comment type="caution">
    <text evidence="8">The sequence shown here is derived from an EMBL/GenBank/DDBJ whole genome shotgun (WGS) entry which is preliminary data.</text>
</comment>
<dbReference type="InterPro" id="IPR037278">
    <property type="entry name" value="ARFGAP/RecO"/>
</dbReference>
<dbReference type="CDD" id="cd08204">
    <property type="entry name" value="ArfGap"/>
    <property type="match status" value="1"/>
</dbReference>
<dbReference type="Proteomes" id="UP000192257">
    <property type="component" value="Unassembled WGS sequence"/>
</dbReference>
<evidence type="ECO:0000256" key="5">
    <source>
        <dbReference type="PROSITE-ProRule" id="PRU00288"/>
    </source>
</evidence>
<keyword evidence="3 5" id="KW-0863">Zinc-finger</keyword>
<dbReference type="Pfam" id="PF01412">
    <property type="entry name" value="ArfGap"/>
    <property type="match status" value="1"/>
</dbReference>
<reference evidence="8 9" key="1">
    <citation type="submission" date="2017-03" db="EMBL/GenBank/DDBJ databases">
        <title>An alternative strategy for trypanosome survival in the mammalian bloodstream revealed through genome and transcriptome analysis of the ubiquitous bovine parasite Trypanosoma (Megatrypanum) theileri.</title>
        <authorList>
            <person name="Kelly S."/>
            <person name="Ivens A."/>
            <person name="Mott A."/>
            <person name="O'Neill E."/>
            <person name="Emms D."/>
            <person name="Macleod O."/>
            <person name="Voorheis P."/>
            <person name="Matthews J."/>
            <person name="Matthews K."/>
            <person name="Carrington M."/>
        </authorList>
    </citation>
    <scope>NUCLEOTIDE SEQUENCE [LARGE SCALE GENOMIC DNA]</scope>
    <source>
        <strain evidence="8">Edinburgh</strain>
    </source>
</reference>
<feature type="region of interest" description="Disordered" evidence="6">
    <location>
        <begin position="1"/>
        <end position="37"/>
    </location>
</feature>
<evidence type="ECO:0000256" key="6">
    <source>
        <dbReference type="SAM" id="MobiDB-lite"/>
    </source>
</evidence>
<dbReference type="SUPFAM" id="SSF57863">
    <property type="entry name" value="ArfGap/RecO-like zinc finger"/>
    <property type="match status" value="1"/>
</dbReference>
<dbReference type="InterPro" id="IPR051718">
    <property type="entry name" value="ARF_GTPase-activating"/>
</dbReference>
<protein>
    <submittedName>
        <fullName evidence="8">ADP-ribosylation factor GTPase activating protein</fullName>
    </submittedName>
</protein>
<feature type="region of interest" description="Disordered" evidence="6">
    <location>
        <begin position="173"/>
        <end position="200"/>
    </location>
</feature>
<dbReference type="EMBL" id="NBCO01000009">
    <property type="protein sequence ID" value="ORC90086.1"/>
    <property type="molecule type" value="Genomic_DNA"/>
</dbReference>
<evidence type="ECO:0000256" key="4">
    <source>
        <dbReference type="ARBA" id="ARBA00022833"/>
    </source>
</evidence>